<protein>
    <recommendedName>
        <fullName evidence="3">Alpha-and gamma-adaptin-binding protein p34</fullName>
    </recommendedName>
</protein>
<evidence type="ECO:0008006" key="3">
    <source>
        <dbReference type="Google" id="ProtNLM"/>
    </source>
</evidence>
<dbReference type="Gene3D" id="3.40.50.11960">
    <property type="match status" value="1"/>
</dbReference>
<dbReference type="OrthoDB" id="10261384at2759"/>
<evidence type="ECO:0000313" key="2">
    <source>
        <dbReference type="Proteomes" id="UP000716291"/>
    </source>
</evidence>
<comment type="caution">
    <text evidence="1">The sequence shown here is derived from an EMBL/GenBank/DDBJ whole genome shotgun (WGS) entry which is preliminary data.</text>
</comment>
<keyword evidence="2" id="KW-1185">Reference proteome</keyword>
<organism evidence="1 2">
    <name type="scientific">Rhizopus oryzae</name>
    <name type="common">Mucormycosis agent</name>
    <name type="synonym">Rhizopus arrhizus var. delemar</name>
    <dbReference type="NCBI Taxonomy" id="64495"/>
    <lineage>
        <taxon>Eukaryota</taxon>
        <taxon>Fungi</taxon>
        <taxon>Fungi incertae sedis</taxon>
        <taxon>Mucoromycota</taxon>
        <taxon>Mucoromycotina</taxon>
        <taxon>Mucoromycetes</taxon>
        <taxon>Mucorales</taxon>
        <taxon>Mucorineae</taxon>
        <taxon>Rhizopodaceae</taxon>
        <taxon>Rhizopus</taxon>
    </lineage>
</organism>
<name>A0A9P6XC10_RHIOR</name>
<dbReference type="Pfam" id="PF10199">
    <property type="entry name" value="Adaptin_binding"/>
    <property type="match status" value="1"/>
</dbReference>
<gene>
    <name evidence="1" type="ORF">G6F64_004773</name>
</gene>
<dbReference type="EMBL" id="JAANQT010000543">
    <property type="protein sequence ID" value="KAG1310145.1"/>
    <property type="molecule type" value="Genomic_DNA"/>
</dbReference>
<sequence length="281" mass="32705">MSIVRNKIFITSNKQDTSSLQFVKDLFKQSKTPFPEKPVEERLKETKGDVTGVCIPYKLDTKYYTANVDIWLDEIEKQETMMAYSENEEVAKSIDAFVFIYYEDGLKSINWWLPFLEVSEPGIRMCIGYDQATEEMNDWCLSNGFDYVDMNEEKTGTPMDKVGIELALDILQTNMWDGMIRKSNNNITEEEEELDLIREIQELQLHKEEKEDYDELDLPSQSEINEMREKLFGSLDGEEDELDNTFQMLQSMREHGKTLSDQERRKMAAQVALSFAAQLGI</sequence>
<proteinExistence type="predicted"/>
<dbReference type="PANTHER" id="PTHR14659:SF1">
    <property type="entry name" value="ALPHA- AND GAMMA-ADAPTIN-BINDING PROTEIN P34"/>
    <property type="match status" value="1"/>
</dbReference>
<evidence type="ECO:0000313" key="1">
    <source>
        <dbReference type="EMBL" id="KAG1310145.1"/>
    </source>
</evidence>
<dbReference type="AlphaFoldDB" id="A0A9P6XC10"/>
<dbReference type="Proteomes" id="UP000716291">
    <property type="component" value="Unassembled WGS sequence"/>
</dbReference>
<dbReference type="InterPro" id="IPR019341">
    <property type="entry name" value="Alpha/Gamma-adaptin-bd_p34"/>
</dbReference>
<dbReference type="PANTHER" id="PTHR14659">
    <property type="entry name" value="ALPHA- AND GAMMA-ADAPTIN-BINDING PROTEIN P34"/>
    <property type="match status" value="1"/>
</dbReference>
<accession>A0A9P6XC10</accession>
<reference evidence="1" key="1">
    <citation type="journal article" date="2020" name="Microb. Genom.">
        <title>Genetic diversity of clinical and environmental Mucorales isolates obtained from an investigation of mucormycosis cases among solid organ transplant recipients.</title>
        <authorList>
            <person name="Nguyen M.H."/>
            <person name="Kaul D."/>
            <person name="Muto C."/>
            <person name="Cheng S.J."/>
            <person name="Richter R.A."/>
            <person name="Bruno V.M."/>
            <person name="Liu G."/>
            <person name="Beyhan S."/>
            <person name="Sundermann A.J."/>
            <person name="Mounaud S."/>
            <person name="Pasculle A.W."/>
            <person name="Nierman W.C."/>
            <person name="Driscoll E."/>
            <person name="Cumbie R."/>
            <person name="Clancy C.J."/>
            <person name="Dupont C.L."/>
        </authorList>
    </citation>
    <scope>NUCLEOTIDE SEQUENCE</scope>
    <source>
        <strain evidence="1">GL11</strain>
    </source>
</reference>